<dbReference type="PANTHER" id="PTHR21399:SF0">
    <property type="entry name" value="METHYLOSOME SUBUNIT PICLN"/>
    <property type="match status" value="1"/>
</dbReference>
<dbReference type="GO" id="GO:0034715">
    <property type="term" value="C:pICln-Sm protein complex"/>
    <property type="evidence" value="ECO:0007669"/>
    <property type="project" value="TreeGrafter"/>
</dbReference>
<dbReference type="GO" id="GO:0005829">
    <property type="term" value="C:cytosol"/>
    <property type="evidence" value="ECO:0007669"/>
    <property type="project" value="TreeGrafter"/>
</dbReference>
<dbReference type="Proteomes" id="UP000308014">
    <property type="component" value="Unassembled WGS sequence"/>
</dbReference>
<feature type="compositionally biased region" description="Acidic residues" evidence="5">
    <location>
        <begin position="260"/>
        <end position="276"/>
    </location>
</feature>
<evidence type="ECO:0000256" key="5">
    <source>
        <dbReference type="SAM" id="MobiDB-lite"/>
    </source>
</evidence>
<keyword evidence="3" id="KW-0963">Cytoplasm</keyword>
<keyword evidence="4" id="KW-0539">Nucleus</keyword>
<accession>A0A4S8WBV8</accession>
<dbReference type="AlphaFoldDB" id="A0A4S8WBV8"/>
<organism evidence="6 7">
    <name type="scientific">Aureobasidium pullulans</name>
    <name type="common">Black yeast</name>
    <name type="synonym">Pullularia pullulans</name>
    <dbReference type="NCBI Taxonomy" id="5580"/>
    <lineage>
        <taxon>Eukaryota</taxon>
        <taxon>Fungi</taxon>
        <taxon>Dikarya</taxon>
        <taxon>Ascomycota</taxon>
        <taxon>Pezizomycotina</taxon>
        <taxon>Dothideomycetes</taxon>
        <taxon>Dothideomycetidae</taxon>
        <taxon>Dothideales</taxon>
        <taxon>Saccotheciaceae</taxon>
        <taxon>Aureobasidium</taxon>
    </lineage>
</organism>
<evidence type="ECO:0000313" key="6">
    <source>
        <dbReference type="EMBL" id="THW23043.1"/>
    </source>
</evidence>
<dbReference type="GO" id="GO:0000387">
    <property type="term" value="P:spliceosomal snRNP assembly"/>
    <property type="evidence" value="ECO:0007669"/>
    <property type="project" value="TreeGrafter"/>
</dbReference>
<dbReference type="Gene3D" id="2.30.29.30">
    <property type="entry name" value="Pleckstrin-homology domain (PH domain)/Phosphotyrosine-binding domain (PTB)"/>
    <property type="match status" value="1"/>
</dbReference>
<evidence type="ECO:0000256" key="3">
    <source>
        <dbReference type="ARBA" id="ARBA00022490"/>
    </source>
</evidence>
<dbReference type="PANTHER" id="PTHR21399">
    <property type="entry name" value="CHLORIDE CONDUCTANCE REGULATORY PROTEIN ICLN"/>
    <property type="match status" value="1"/>
</dbReference>
<proteinExistence type="predicted"/>
<dbReference type="InterPro" id="IPR011993">
    <property type="entry name" value="PH-like_dom_sf"/>
</dbReference>
<sequence length="285" mass="30885">MSGALRVIEQSPRESDYTTLQAHQEETPTSYYEGKPVLHHKVQNATLKVSEQELASNSALRALRTSAGSGAGPHASPHSHTNGDGEESRVEVTITRIQIWVSSEYVALSFPVSPKFVLITASIFTLWSSTAGTGVQIPYRTISLHARQQNALYIQLCLSDISQTADDDLETVELLLTPDPTVDGNATEAAEQLFNAVSACADLHPDPDEDDEQEQEPEPGTGGWITADNMQDFMDENGEFRMPEGGTLGAGAGSVRTADQFEDADAGDEVDGEDTSDETKWRRTS</sequence>
<gene>
    <name evidence="6" type="ORF">D6D24_00793</name>
</gene>
<evidence type="ECO:0000256" key="2">
    <source>
        <dbReference type="ARBA" id="ARBA00004496"/>
    </source>
</evidence>
<dbReference type="EMBL" id="QZAJ01000012">
    <property type="protein sequence ID" value="THW23043.1"/>
    <property type="molecule type" value="Genomic_DNA"/>
</dbReference>
<evidence type="ECO:0000256" key="1">
    <source>
        <dbReference type="ARBA" id="ARBA00004123"/>
    </source>
</evidence>
<feature type="compositionally biased region" description="Acidic residues" evidence="5">
    <location>
        <begin position="207"/>
        <end position="217"/>
    </location>
</feature>
<comment type="caution">
    <text evidence="6">The sequence shown here is derived from an EMBL/GenBank/DDBJ whole genome shotgun (WGS) entry which is preliminary data.</text>
</comment>
<dbReference type="GO" id="GO:0005681">
    <property type="term" value="C:spliceosomal complex"/>
    <property type="evidence" value="ECO:0007669"/>
    <property type="project" value="TreeGrafter"/>
</dbReference>
<evidence type="ECO:0008006" key="8">
    <source>
        <dbReference type="Google" id="ProtNLM"/>
    </source>
</evidence>
<evidence type="ECO:0000313" key="7">
    <source>
        <dbReference type="Proteomes" id="UP000308014"/>
    </source>
</evidence>
<dbReference type="InterPro" id="IPR039924">
    <property type="entry name" value="ICln/Lot5/Saf5"/>
</dbReference>
<feature type="region of interest" description="Disordered" evidence="5">
    <location>
        <begin position="1"/>
        <end position="30"/>
    </location>
</feature>
<comment type="subcellular location">
    <subcellularLocation>
        <location evidence="2">Cytoplasm</location>
    </subcellularLocation>
    <subcellularLocation>
        <location evidence="1">Nucleus</location>
    </subcellularLocation>
</comment>
<dbReference type="GO" id="GO:0045292">
    <property type="term" value="P:mRNA cis splicing, via spliceosome"/>
    <property type="evidence" value="ECO:0007669"/>
    <property type="project" value="TreeGrafter"/>
</dbReference>
<feature type="compositionally biased region" description="Polar residues" evidence="5">
    <location>
        <begin position="17"/>
        <end position="30"/>
    </location>
</feature>
<feature type="region of interest" description="Disordered" evidence="5">
    <location>
        <begin position="201"/>
        <end position="285"/>
    </location>
</feature>
<evidence type="ECO:0000256" key="4">
    <source>
        <dbReference type="ARBA" id="ARBA00023242"/>
    </source>
</evidence>
<protein>
    <recommendedName>
        <fullName evidence="8">Regulator of volume decrease after cellular swelling-domain-containing protein</fullName>
    </recommendedName>
</protein>
<feature type="region of interest" description="Disordered" evidence="5">
    <location>
        <begin position="66"/>
        <end position="88"/>
    </location>
</feature>
<reference evidence="6 7" key="1">
    <citation type="submission" date="2018-10" db="EMBL/GenBank/DDBJ databases">
        <title>Fifty Aureobasidium pullulans genomes reveal a recombining polyextremotolerant generalist.</title>
        <authorList>
            <person name="Gostincar C."/>
            <person name="Turk M."/>
            <person name="Zajc J."/>
            <person name="Gunde-Cimerman N."/>
        </authorList>
    </citation>
    <scope>NUCLEOTIDE SEQUENCE [LARGE SCALE GENOMIC DNA]</scope>
    <source>
        <strain evidence="6 7">EXF-11318</strain>
    </source>
</reference>
<name>A0A4S8WBV8_AURPU</name>
<dbReference type="Pfam" id="PF03517">
    <property type="entry name" value="Voldacs"/>
    <property type="match status" value="1"/>
</dbReference>